<sequence length="159" mass="17887">MKSLLLFMAIGMGLVSCQKTTADPNATPKAIEAPFDQDFTLHYRQQAFLTSAQQPELTLRVAELDCSFCPEGVTCFAPSMAWPSLDVTDAQGQTRRVKLPANRVREYTPAWLDTTSVVANGRRYLLTYAGWSVTRKLAVREMPHRADFALRFRVAKTNR</sequence>
<name>A0ABP8J1B7_9BACT</name>
<protein>
    <recommendedName>
        <fullName evidence="3">Lipoprotein</fullName>
    </recommendedName>
</protein>
<dbReference type="PROSITE" id="PS51257">
    <property type="entry name" value="PROKAR_LIPOPROTEIN"/>
    <property type="match status" value="1"/>
</dbReference>
<dbReference type="EMBL" id="BAABHA010000007">
    <property type="protein sequence ID" value="GAA4383169.1"/>
    <property type="molecule type" value="Genomic_DNA"/>
</dbReference>
<dbReference type="Proteomes" id="UP001500454">
    <property type="component" value="Unassembled WGS sequence"/>
</dbReference>
<evidence type="ECO:0000313" key="1">
    <source>
        <dbReference type="EMBL" id="GAA4383169.1"/>
    </source>
</evidence>
<evidence type="ECO:0008006" key="3">
    <source>
        <dbReference type="Google" id="ProtNLM"/>
    </source>
</evidence>
<dbReference type="RefSeq" id="WP_345224506.1">
    <property type="nucleotide sequence ID" value="NZ_BAABHA010000007.1"/>
</dbReference>
<evidence type="ECO:0000313" key="2">
    <source>
        <dbReference type="Proteomes" id="UP001500454"/>
    </source>
</evidence>
<gene>
    <name evidence="1" type="ORF">GCM10023186_24090</name>
</gene>
<comment type="caution">
    <text evidence="1">The sequence shown here is derived from an EMBL/GenBank/DDBJ whole genome shotgun (WGS) entry which is preliminary data.</text>
</comment>
<proteinExistence type="predicted"/>
<organism evidence="1 2">
    <name type="scientific">Hymenobacter koreensis</name>
    <dbReference type="NCBI Taxonomy" id="1084523"/>
    <lineage>
        <taxon>Bacteria</taxon>
        <taxon>Pseudomonadati</taxon>
        <taxon>Bacteroidota</taxon>
        <taxon>Cytophagia</taxon>
        <taxon>Cytophagales</taxon>
        <taxon>Hymenobacteraceae</taxon>
        <taxon>Hymenobacter</taxon>
    </lineage>
</organism>
<reference evidence="2" key="1">
    <citation type="journal article" date="2019" name="Int. J. Syst. Evol. Microbiol.">
        <title>The Global Catalogue of Microorganisms (GCM) 10K type strain sequencing project: providing services to taxonomists for standard genome sequencing and annotation.</title>
        <authorList>
            <consortium name="The Broad Institute Genomics Platform"/>
            <consortium name="The Broad Institute Genome Sequencing Center for Infectious Disease"/>
            <person name="Wu L."/>
            <person name="Ma J."/>
        </authorList>
    </citation>
    <scope>NUCLEOTIDE SEQUENCE [LARGE SCALE GENOMIC DNA]</scope>
    <source>
        <strain evidence="2">JCM 17924</strain>
    </source>
</reference>
<accession>A0ABP8J1B7</accession>
<keyword evidence="2" id="KW-1185">Reference proteome</keyword>